<evidence type="ECO:0000256" key="2">
    <source>
        <dbReference type="ARBA" id="ARBA00022980"/>
    </source>
</evidence>
<dbReference type="HAMAP" id="MF_01476">
    <property type="entry name" value="Ribosomal_L44e"/>
    <property type="match status" value="1"/>
</dbReference>
<keyword evidence="4" id="KW-0863">Zinc-finger</keyword>
<dbReference type="RefSeq" id="WP_153549930.1">
    <property type="nucleotide sequence ID" value="NZ_CP040089.1"/>
</dbReference>
<keyword evidence="4" id="KW-0699">rRNA-binding</keyword>
<dbReference type="Pfam" id="PF00935">
    <property type="entry name" value="Ribosomal_L44"/>
    <property type="match status" value="1"/>
</dbReference>
<keyword evidence="4" id="KW-0694">RNA-binding</keyword>
<dbReference type="EMBL" id="CP040089">
    <property type="protein sequence ID" value="QGA80191.1"/>
    <property type="molecule type" value="Genomic_DNA"/>
</dbReference>
<dbReference type="InterPro" id="IPR011332">
    <property type="entry name" value="Ribosomal_zn-bd"/>
</dbReference>
<comment type="function">
    <text evidence="4">Binds to the 23S rRNA.</text>
</comment>
<accession>A0A5Q0UFN8</accession>
<dbReference type="KEGG" id="ncon:LC1Nh_0288"/>
<keyword evidence="3 4" id="KW-0687">Ribonucleoprotein</keyword>
<dbReference type="OrthoDB" id="52456at2157"/>
<dbReference type="GO" id="GO:1990904">
    <property type="term" value="C:ribonucleoprotein complex"/>
    <property type="evidence" value="ECO:0007669"/>
    <property type="project" value="UniProtKB-KW"/>
</dbReference>
<dbReference type="AlphaFoldDB" id="A0A5Q0UFN8"/>
<proteinExistence type="inferred from homology"/>
<organism evidence="6 7">
    <name type="scientific">Candidatus Nanohalobium constans</name>
    <dbReference type="NCBI Taxonomy" id="2565781"/>
    <lineage>
        <taxon>Archaea</taxon>
        <taxon>Candidatus Nanohalarchaeota</taxon>
        <taxon>Candidatus Nanohalobia</taxon>
        <taxon>Candidatus Nanohalobiales</taxon>
        <taxon>Candidatus Nanohalobiaceae</taxon>
        <taxon>Candidatus Nanohalobium</taxon>
    </lineage>
</organism>
<comment type="similarity">
    <text evidence="1 4">Belongs to the eukaryotic ribosomal protein eL42 family.</text>
</comment>
<name>A0A5Q0UFN8_9ARCH</name>
<reference evidence="7" key="1">
    <citation type="submission" date="2019-05" db="EMBL/GenBank/DDBJ databases">
        <title>Candidatus Nanohalobium constans, a novel model system to study the DPANN nano-sized archaea: genomic and physiological characterization of a nanoarchaeon co-cultured with its chitinotrophic host.</title>
        <authorList>
            <person name="La Cono V."/>
            <person name="Arcadi E."/>
            <person name="Crisafi F."/>
            <person name="Denaro R."/>
            <person name="La Spada G."/>
            <person name="Messina E."/>
            <person name="Smedile F."/>
            <person name="Toshchakov S.V."/>
            <person name="Shevchenko M.A."/>
            <person name="Golyshin P.N."/>
            <person name="Golyshina O.V."/>
            <person name="Ferrer M."/>
            <person name="Rohde M."/>
            <person name="Mushegian A."/>
            <person name="Sorokin D.Y."/>
            <person name="Giuliano L."/>
            <person name="Yakimov M.M."/>
        </authorList>
    </citation>
    <scope>NUCLEOTIDE SEQUENCE [LARGE SCALE GENOMIC DNA]</scope>
    <source>
        <strain evidence="7">LC1Nh</strain>
    </source>
</reference>
<evidence type="ECO:0000313" key="6">
    <source>
        <dbReference type="EMBL" id="QGA80191.1"/>
    </source>
</evidence>
<evidence type="ECO:0000256" key="3">
    <source>
        <dbReference type="ARBA" id="ARBA00023274"/>
    </source>
</evidence>
<comment type="caution">
    <text evidence="4">Lacks conserved residue(s) required for the propagation of feature annotation.</text>
</comment>
<sequence>MVKIPKEQRRYCPTCDEHTDQTVKEATNQSASPWSKKHRKRQRKIDNGYGSFPFEDPSHLARGKSNPTSSKHDLQFSCKECGKSWKPRNQPRAAKFEIER</sequence>
<evidence type="ECO:0000256" key="5">
    <source>
        <dbReference type="SAM" id="MobiDB-lite"/>
    </source>
</evidence>
<dbReference type="GO" id="GO:0005840">
    <property type="term" value="C:ribosome"/>
    <property type="evidence" value="ECO:0007669"/>
    <property type="project" value="UniProtKB-KW"/>
</dbReference>
<dbReference type="Gene3D" id="3.10.450.80">
    <property type="match status" value="1"/>
</dbReference>
<feature type="binding site" evidence="4">
    <location>
        <position position="15"/>
    </location>
    <ligand>
        <name>Zn(2+)</name>
        <dbReference type="ChEBI" id="CHEBI:29105"/>
    </ligand>
</feature>
<comment type="subunit">
    <text evidence="4">Part of the 50S ribosomal subunit.</text>
</comment>
<keyword evidence="4" id="KW-0479">Metal-binding</keyword>
<keyword evidence="4" id="KW-0862">Zinc</keyword>
<dbReference type="GO" id="GO:0070180">
    <property type="term" value="F:large ribosomal subunit rRNA binding"/>
    <property type="evidence" value="ECO:0007669"/>
    <property type="project" value="UniProtKB-UniRule"/>
</dbReference>
<dbReference type="InterPro" id="IPR053708">
    <property type="entry name" value="Ribosomal_LSU_eL42"/>
</dbReference>
<gene>
    <name evidence="4 6" type="primary">rpl44e</name>
    <name evidence="6" type="ORF">LC1Nh_0288</name>
</gene>
<feature type="compositionally biased region" description="Polar residues" evidence="5">
    <location>
        <begin position="24"/>
        <end position="33"/>
    </location>
</feature>
<dbReference type="Proteomes" id="UP000377803">
    <property type="component" value="Chromosome"/>
</dbReference>
<evidence type="ECO:0000313" key="7">
    <source>
        <dbReference type="Proteomes" id="UP000377803"/>
    </source>
</evidence>
<dbReference type="GO" id="GO:0006412">
    <property type="term" value="P:translation"/>
    <property type="evidence" value="ECO:0007669"/>
    <property type="project" value="UniProtKB-UniRule"/>
</dbReference>
<dbReference type="GO" id="GO:0003735">
    <property type="term" value="F:structural constituent of ribosome"/>
    <property type="evidence" value="ECO:0007669"/>
    <property type="project" value="InterPro"/>
</dbReference>
<protein>
    <recommendedName>
        <fullName evidence="4">Large ribosomal subunit protein eL42</fullName>
    </recommendedName>
</protein>
<evidence type="ECO:0000256" key="1">
    <source>
        <dbReference type="ARBA" id="ARBA00009364"/>
    </source>
</evidence>
<feature type="region of interest" description="Disordered" evidence="5">
    <location>
        <begin position="20"/>
        <end position="73"/>
    </location>
</feature>
<evidence type="ECO:0000256" key="4">
    <source>
        <dbReference type="HAMAP-Rule" id="MF_01476"/>
    </source>
</evidence>
<feature type="binding site" evidence="4">
    <location>
        <position position="78"/>
    </location>
    <ligand>
        <name>Zn(2+)</name>
        <dbReference type="ChEBI" id="CHEBI:29105"/>
    </ligand>
</feature>
<dbReference type="GO" id="GO:0008270">
    <property type="term" value="F:zinc ion binding"/>
    <property type="evidence" value="ECO:0007669"/>
    <property type="project" value="UniProtKB-UniRule"/>
</dbReference>
<dbReference type="SUPFAM" id="SSF57829">
    <property type="entry name" value="Zn-binding ribosomal proteins"/>
    <property type="match status" value="1"/>
</dbReference>
<keyword evidence="2 4" id="KW-0689">Ribosomal protein</keyword>
<dbReference type="InterPro" id="IPR000552">
    <property type="entry name" value="Ribosomal_eL44"/>
</dbReference>
<feature type="binding site" evidence="4">
    <location>
        <position position="81"/>
    </location>
    <ligand>
        <name>Zn(2+)</name>
        <dbReference type="ChEBI" id="CHEBI:29105"/>
    </ligand>
</feature>
<comment type="cofactor">
    <cofactor evidence="4">
        <name>Zn(2+)</name>
        <dbReference type="ChEBI" id="CHEBI:29105"/>
    </cofactor>
    <text evidence="4">Binds 1 zinc ion per subunit.</text>
</comment>
<dbReference type="GeneID" id="42364671"/>
<feature type="binding site" evidence="4">
    <location>
        <position position="12"/>
    </location>
    <ligand>
        <name>Zn(2+)</name>
        <dbReference type="ChEBI" id="CHEBI:29105"/>
    </ligand>
</feature>
<keyword evidence="7" id="KW-1185">Reference proteome</keyword>